<reference evidence="2 3" key="1">
    <citation type="submission" date="2015-10" db="EMBL/GenBank/DDBJ databases">
        <title>Transcriptomic analysis of a linuron degrading triple-species bacterial consortium.</title>
        <authorList>
            <person name="Albers P."/>
        </authorList>
    </citation>
    <scope>NUCLEOTIDE SEQUENCE [LARGE SCALE GENOMIC DNA]</scope>
    <source>
        <strain evidence="2 3">WDL6</strain>
    </source>
</reference>
<accession>A0A125NUI8</accession>
<dbReference type="Pfam" id="PF07238">
    <property type="entry name" value="PilZ"/>
    <property type="match status" value="1"/>
</dbReference>
<dbReference type="AlphaFoldDB" id="A0A125NUI8"/>
<dbReference type="GO" id="GO:0035438">
    <property type="term" value="F:cyclic-di-GMP binding"/>
    <property type="evidence" value="ECO:0007669"/>
    <property type="project" value="InterPro"/>
</dbReference>
<comment type="caution">
    <text evidence="2">The sequence shown here is derived from an EMBL/GenBank/DDBJ whole genome shotgun (WGS) entry which is preliminary data.</text>
</comment>
<keyword evidence="3" id="KW-1185">Reference proteome</keyword>
<protein>
    <recommendedName>
        <fullName evidence="1">PilZ domain-containing protein</fullName>
    </recommendedName>
</protein>
<dbReference type="SUPFAM" id="SSF141371">
    <property type="entry name" value="PilZ domain-like"/>
    <property type="match status" value="1"/>
</dbReference>
<name>A0A125NUI8_HYPSL</name>
<sequence>MEERRKVSRHRVLKEGKIVYADAMRVLDCTIRDISEAGARILIASTLGLPDTFHLYEKSSGRLYPARLIWRRANMAGVAFDGPPTDIHDPNNRRFARLRFV</sequence>
<dbReference type="EMBL" id="LMTR01000071">
    <property type="protein sequence ID" value="KWT66779.1"/>
    <property type="molecule type" value="Genomic_DNA"/>
</dbReference>
<dbReference type="PATRIC" id="fig|121290.4.peg.2386"/>
<dbReference type="RefSeq" id="WP_068462389.1">
    <property type="nucleotide sequence ID" value="NZ_LMTR01000071.1"/>
</dbReference>
<evidence type="ECO:0000259" key="1">
    <source>
        <dbReference type="Pfam" id="PF07238"/>
    </source>
</evidence>
<dbReference type="InterPro" id="IPR009875">
    <property type="entry name" value="PilZ_domain"/>
</dbReference>
<proteinExistence type="predicted"/>
<evidence type="ECO:0000313" key="2">
    <source>
        <dbReference type="EMBL" id="KWT66779.1"/>
    </source>
</evidence>
<dbReference type="Proteomes" id="UP000059074">
    <property type="component" value="Unassembled WGS sequence"/>
</dbReference>
<evidence type="ECO:0000313" key="3">
    <source>
        <dbReference type="Proteomes" id="UP000059074"/>
    </source>
</evidence>
<feature type="domain" description="PilZ" evidence="1">
    <location>
        <begin position="4"/>
        <end position="85"/>
    </location>
</feature>
<gene>
    <name evidence="2" type="ORF">APY04_2186</name>
</gene>
<organism evidence="2 3">
    <name type="scientific">Hyphomicrobium sulfonivorans</name>
    <dbReference type="NCBI Taxonomy" id="121290"/>
    <lineage>
        <taxon>Bacteria</taxon>
        <taxon>Pseudomonadati</taxon>
        <taxon>Pseudomonadota</taxon>
        <taxon>Alphaproteobacteria</taxon>
        <taxon>Hyphomicrobiales</taxon>
        <taxon>Hyphomicrobiaceae</taxon>
        <taxon>Hyphomicrobium</taxon>
    </lineage>
</organism>
<dbReference type="OrthoDB" id="7210926at2"/>